<dbReference type="PANTHER" id="PTHR15852:SF54">
    <property type="entry name" value="PROTEIN SSUH2 HOMOLOG"/>
    <property type="match status" value="1"/>
</dbReference>
<dbReference type="Gene3D" id="1.25.40.10">
    <property type="entry name" value="Tetratricopeptide repeat domain"/>
    <property type="match status" value="1"/>
</dbReference>
<dbReference type="EMBL" id="AAXU02000001">
    <property type="protein sequence ID" value="EAZ83034.2"/>
    <property type="molecule type" value="Genomic_DNA"/>
</dbReference>
<dbReference type="InterPro" id="IPR036410">
    <property type="entry name" value="HSP_DnaJ_Cys-rich_dom_sf"/>
</dbReference>
<dbReference type="RefSeq" id="WP_008200968.1">
    <property type="nucleotide sequence ID" value="NZ_CM001023.1"/>
</dbReference>
<dbReference type="STRING" id="388413.ALPR1_12475"/>
<feature type="signal peptide" evidence="1">
    <location>
        <begin position="1"/>
        <end position="26"/>
    </location>
</feature>
<dbReference type="AlphaFoldDB" id="A3HT66"/>
<evidence type="ECO:0008006" key="4">
    <source>
        <dbReference type="Google" id="ProtNLM"/>
    </source>
</evidence>
<dbReference type="Proteomes" id="UP000003919">
    <property type="component" value="Chromosome"/>
</dbReference>
<name>A3HT66_9BACT</name>
<dbReference type="PANTHER" id="PTHR15852">
    <property type="entry name" value="PLASTID TRANSCRIPTIONALLY ACTIVE PROTEIN"/>
    <property type="match status" value="1"/>
</dbReference>
<keyword evidence="1" id="KW-0732">Signal</keyword>
<feature type="chain" id="PRO_5002652724" description="Molecular chaperone DnaJ" evidence="1">
    <location>
        <begin position="27"/>
        <end position="237"/>
    </location>
</feature>
<dbReference type="SUPFAM" id="SSF48452">
    <property type="entry name" value="TPR-like"/>
    <property type="match status" value="1"/>
</dbReference>
<evidence type="ECO:0000313" key="3">
    <source>
        <dbReference type="Proteomes" id="UP000003919"/>
    </source>
</evidence>
<keyword evidence="3" id="KW-1185">Reference proteome</keyword>
<protein>
    <recommendedName>
        <fullName evidence="4">Molecular chaperone DnaJ</fullName>
    </recommendedName>
</protein>
<accession>A3HT66</accession>
<dbReference type="eggNOG" id="COG0484">
    <property type="taxonomic scope" value="Bacteria"/>
</dbReference>
<dbReference type="HOGENOM" id="CLU_102070_0_0_10"/>
<evidence type="ECO:0000256" key="1">
    <source>
        <dbReference type="SAM" id="SignalP"/>
    </source>
</evidence>
<dbReference type="SUPFAM" id="SSF57938">
    <property type="entry name" value="DnaJ/Hsp40 cysteine-rich domain"/>
    <property type="match status" value="1"/>
</dbReference>
<proteinExistence type="predicted"/>
<comment type="caution">
    <text evidence="2">The sequence shown here is derived from an EMBL/GenBank/DDBJ whole genome shotgun (WGS) entry which is preliminary data.</text>
</comment>
<dbReference type="InterPro" id="IPR011990">
    <property type="entry name" value="TPR-like_helical_dom_sf"/>
</dbReference>
<dbReference type="EMBL" id="CM001023">
    <property type="protein sequence ID" value="EAZ83034.2"/>
    <property type="molecule type" value="Genomic_DNA"/>
</dbReference>
<sequence>MNQNTLPILRLLFSIALFSISSTLLAQIGPNLGQTDTWMKNAVAAIERNDYETANGIFRNLIDSGLPLPEEMPYYFAETLFNLGQYDNSANFLNKYLELSGFKGDHYQGAKELQKKLETPLQNIQVCQLCDRKGYRYKVCFTCDGKKEISQECSYCKAKGVVGCSRCAGTGMITKKNIFNIVEYFECDRCNGQGRLECPVCHGELKEVSACKTCNGSGRLASELLCDHQPREDHDHQ</sequence>
<evidence type="ECO:0000313" key="2">
    <source>
        <dbReference type="EMBL" id="EAZ83034.2"/>
    </source>
</evidence>
<gene>
    <name evidence="2" type="ORF">ALPR1_12475</name>
</gene>
<reference evidence="2 3" key="1">
    <citation type="journal article" date="2011" name="J. Bacteriol.">
        <title>Complete genome sequence of Algoriphagus sp. PR1, bacterial prey of a colony-forming choanoflagellate.</title>
        <authorList>
            <person name="Alegado R.A."/>
            <person name="Ferriera S."/>
            <person name="Nusbaum C."/>
            <person name="Young S.K."/>
            <person name="Zeng Q."/>
            <person name="Imamovic A."/>
            <person name="Fairclough S.R."/>
            <person name="King N."/>
        </authorList>
    </citation>
    <scope>NUCLEOTIDE SEQUENCE [LARGE SCALE GENOMIC DNA]</scope>
    <source>
        <strain evidence="2 3">PR1</strain>
    </source>
</reference>
<organism evidence="2 3">
    <name type="scientific">Algoriphagus machipongonensis</name>
    <dbReference type="NCBI Taxonomy" id="388413"/>
    <lineage>
        <taxon>Bacteria</taxon>
        <taxon>Pseudomonadati</taxon>
        <taxon>Bacteroidota</taxon>
        <taxon>Cytophagia</taxon>
        <taxon>Cytophagales</taxon>
        <taxon>Cyclobacteriaceae</taxon>
        <taxon>Algoriphagus</taxon>
    </lineage>
</organism>